<dbReference type="PANTHER" id="PTHR45856:SF24">
    <property type="entry name" value="FUNGAL LIPASE-LIKE DOMAIN-CONTAINING PROTEIN"/>
    <property type="match status" value="1"/>
</dbReference>
<proteinExistence type="predicted"/>
<dbReference type="RefSeq" id="WP_066392289.1">
    <property type="nucleotide sequence ID" value="NZ_CP015378.1"/>
</dbReference>
<evidence type="ECO:0000313" key="3">
    <source>
        <dbReference type="Proteomes" id="UP000076623"/>
    </source>
</evidence>
<accession>A0A168VV28</accession>
<name>A0A168VV28_9BACL</name>
<dbReference type="SUPFAM" id="SSF53474">
    <property type="entry name" value="alpha/beta-Hydrolases"/>
    <property type="match status" value="1"/>
</dbReference>
<dbReference type="GO" id="GO:0006629">
    <property type="term" value="P:lipid metabolic process"/>
    <property type="evidence" value="ECO:0007669"/>
    <property type="project" value="InterPro"/>
</dbReference>
<dbReference type="InterPro" id="IPR002921">
    <property type="entry name" value="Fungal_lipase-type"/>
</dbReference>
<dbReference type="Proteomes" id="UP000076623">
    <property type="component" value="Chromosome"/>
</dbReference>
<dbReference type="InterPro" id="IPR051218">
    <property type="entry name" value="Sec_MonoDiacylglyc_Lipase"/>
</dbReference>
<sequence length="261" mass="30105">MKNKKELFVFDAEMALFLAVMSYKAYIVHELCTIELPSHYQMKHEIITDSGEIFGFIAESEDFLVVAFRGTKTMDNVSSYLDVAQVPYTYVTDSGLTHRGITKIYSTFRDALLADIKQLYSNQKKLLVTGHSLGGSLAALFTLDAAVNTNFLNPILYSFASLPIADEDFTKKFYEEVKNSIRVVNVHDAISNCMTPLFFKNKPLLNLPIGQEYQLNFKNRRYIQNHRILCYIHFLRTQYPNEYKELYSKYPGFFPDTSHCE</sequence>
<dbReference type="Pfam" id="PF01764">
    <property type="entry name" value="Lipase_3"/>
    <property type="match status" value="1"/>
</dbReference>
<evidence type="ECO:0000259" key="1">
    <source>
        <dbReference type="Pfam" id="PF01764"/>
    </source>
</evidence>
<dbReference type="PANTHER" id="PTHR45856">
    <property type="entry name" value="ALPHA/BETA-HYDROLASES SUPERFAMILY PROTEIN"/>
    <property type="match status" value="1"/>
</dbReference>
<feature type="domain" description="Fungal lipase-type" evidence="1">
    <location>
        <begin position="65"/>
        <end position="194"/>
    </location>
</feature>
<organism evidence="2 3">
    <name type="scientific">Fictibacillus phosphorivorans</name>
    <dbReference type="NCBI Taxonomy" id="1221500"/>
    <lineage>
        <taxon>Bacteria</taxon>
        <taxon>Bacillati</taxon>
        <taxon>Bacillota</taxon>
        <taxon>Bacilli</taxon>
        <taxon>Bacillales</taxon>
        <taxon>Fictibacillaceae</taxon>
        <taxon>Fictibacillus</taxon>
    </lineage>
</organism>
<dbReference type="InterPro" id="IPR029058">
    <property type="entry name" value="AB_hydrolase_fold"/>
</dbReference>
<keyword evidence="3" id="KW-1185">Reference proteome</keyword>
<dbReference type="Gene3D" id="3.40.50.1820">
    <property type="entry name" value="alpha/beta hydrolase"/>
    <property type="match status" value="1"/>
</dbReference>
<gene>
    <name evidence="2" type="ORF">ABE65_005755</name>
</gene>
<dbReference type="STRING" id="1221500.ABE65_005755"/>
<reference evidence="2 3" key="1">
    <citation type="submission" date="2016-04" db="EMBL/GenBank/DDBJ databases">
        <title>Complete genome sequence of Fictibacillus phosphorivorans G25-29, a strain toxic to nematodes.</title>
        <authorList>
            <person name="Zheng Z."/>
        </authorList>
    </citation>
    <scope>NUCLEOTIDE SEQUENCE [LARGE SCALE GENOMIC DNA]</scope>
    <source>
        <strain evidence="2 3">G25-29</strain>
    </source>
</reference>
<dbReference type="KEGG" id="fpn:ABE65_005755"/>
<dbReference type="CDD" id="cd00519">
    <property type="entry name" value="Lipase_3"/>
    <property type="match status" value="1"/>
</dbReference>
<dbReference type="AlphaFoldDB" id="A0A168VV28"/>
<dbReference type="EMBL" id="CP015378">
    <property type="protein sequence ID" value="ANC76335.1"/>
    <property type="molecule type" value="Genomic_DNA"/>
</dbReference>
<protein>
    <recommendedName>
        <fullName evidence="1">Fungal lipase-type domain-containing protein</fullName>
    </recommendedName>
</protein>
<evidence type="ECO:0000313" key="2">
    <source>
        <dbReference type="EMBL" id="ANC76335.1"/>
    </source>
</evidence>